<evidence type="ECO:0000313" key="5">
    <source>
        <dbReference type="Proteomes" id="UP000002384"/>
    </source>
</evidence>
<feature type="transmembrane region" description="Helical" evidence="2">
    <location>
        <begin position="111"/>
        <end position="133"/>
    </location>
</feature>
<keyword evidence="2" id="KW-1133">Transmembrane helix</keyword>
<dbReference type="OrthoDB" id="462701at2"/>
<feature type="transmembrane region" description="Helical" evidence="2">
    <location>
        <begin position="430"/>
        <end position="463"/>
    </location>
</feature>
<gene>
    <name evidence="4" type="ordered locus">PCC7424_0637</name>
</gene>
<dbReference type="KEGG" id="cyc:PCC7424_0637"/>
<dbReference type="RefSeq" id="WP_012598044.1">
    <property type="nucleotide sequence ID" value="NC_011729.1"/>
</dbReference>
<evidence type="ECO:0000256" key="1">
    <source>
        <dbReference type="SAM" id="MobiDB-lite"/>
    </source>
</evidence>
<feature type="domain" description="General stress protein 17M-like" evidence="3">
    <location>
        <begin position="346"/>
        <end position="416"/>
    </location>
</feature>
<feature type="transmembrane region" description="Helical" evidence="2">
    <location>
        <begin position="401"/>
        <end position="424"/>
    </location>
</feature>
<dbReference type="Proteomes" id="UP000002384">
    <property type="component" value="Chromosome"/>
</dbReference>
<sequence>MPLGKHRRAVGVFPHRHDAEIALHELRDSGFGMDKVSVIVRDAQENDRLAGAQMHDRVGNKADEGATAGALTGGALGGLTGLLVGLGALAIPGIGPIMLAGATATTLATTLSGGVIGAVSGGIIGGLIGLGIPEERARVYNERVSRGEYLLIVDGTDDEIARAEAILRHRGIEEFDIYNIPDGYRVPEDYGTVTHSTPTPTTGVTHLRNKHALGYFSHYHDAQRAIDALRDAGFPLSQISLVGERFDRRESFTGIELLDRFNGSRLGLPEERTRYYSDRIQRGDYVVIVRGTDEEIRQAASILSHHRIQEWQVYDPTSINPPVSHQPVTHSTLTPEVSHHTQRRAVGILPNRRDAEMALRELRDAGFPMEKVSLIGKNDHQVAGVNHDVHKGNKADEGAKAGAAAGGVLGGLTGLLVGLGSLAVPGIGPLLFAGTGATALATALTGGAIGAAAGGLGGALIGLGIPEHQAQHYSDRVKRGGYLLMVDGTEDEIRHAEAILTRWGVEDWGIFDAPRSHTTPTPHSPHRVAQQQPEIRSVEPQTSHSTLEGEAISEHPKVIIVDHRHEVL</sequence>
<dbReference type="InterPro" id="IPR025889">
    <property type="entry name" value="GSP17M-like_dom"/>
</dbReference>
<protein>
    <recommendedName>
        <fullName evidence="3">General stress protein 17M-like domain-containing protein</fullName>
    </recommendedName>
</protein>
<keyword evidence="2" id="KW-0472">Membrane</keyword>
<feature type="domain" description="General stress protein 17M-like" evidence="3">
    <location>
        <begin position="10"/>
        <end position="73"/>
    </location>
</feature>
<evidence type="ECO:0000259" key="3">
    <source>
        <dbReference type="Pfam" id="PF11181"/>
    </source>
</evidence>
<evidence type="ECO:0000313" key="4">
    <source>
        <dbReference type="EMBL" id="ACK69097.1"/>
    </source>
</evidence>
<dbReference type="HOGENOM" id="CLU_029443_0_0_3"/>
<accession>B7KES2</accession>
<dbReference type="AlphaFoldDB" id="B7KES2"/>
<feature type="transmembrane region" description="Helical" evidence="2">
    <location>
        <begin position="70"/>
        <end position="91"/>
    </location>
</feature>
<keyword evidence="2" id="KW-0812">Transmembrane</keyword>
<organism evidence="4 5">
    <name type="scientific">Gloeothece citriformis (strain PCC 7424)</name>
    <name type="common">Cyanothece sp. (strain PCC 7424)</name>
    <dbReference type="NCBI Taxonomy" id="65393"/>
    <lineage>
        <taxon>Bacteria</taxon>
        <taxon>Bacillati</taxon>
        <taxon>Cyanobacteriota</taxon>
        <taxon>Cyanophyceae</taxon>
        <taxon>Oscillatoriophycideae</taxon>
        <taxon>Chroococcales</taxon>
        <taxon>Aphanothecaceae</taxon>
        <taxon>Gloeothece</taxon>
        <taxon>Gloeothece citriformis</taxon>
    </lineage>
</organism>
<feature type="compositionally biased region" description="Polar residues" evidence="1">
    <location>
        <begin position="529"/>
        <end position="546"/>
    </location>
</feature>
<keyword evidence="5" id="KW-1185">Reference proteome</keyword>
<evidence type="ECO:0000256" key="2">
    <source>
        <dbReference type="SAM" id="Phobius"/>
    </source>
</evidence>
<proteinExistence type="predicted"/>
<dbReference type="PANTHER" id="PTHR36109:SF2">
    <property type="entry name" value="MEMBRANE PROTEIN"/>
    <property type="match status" value="1"/>
</dbReference>
<dbReference type="EMBL" id="CP001291">
    <property type="protein sequence ID" value="ACK69097.1"/>
    <property type="molecule type" value="Genomic_DNA"/>
</dbReference>
<feature type="region of interest" description="Disordered" evidence="1">
    <location>
        <begin position="514"/>
        <end position="556"/>
    </location>
</feature>
<name>B7KES2_GLOC7</name>
<dbReference type="STRING" id="65393.PCC7424_0637"/>
<dbReference type="PANTHER" id="PTHR36109">
    <property type="entry name" value="MEMBRANE PROTEIN-RELATED"/>
    <property type="match status" value="1"/>
</dbReference>
<dbReference type="InterPro" id="IPR052948">
    <property type="entry name" value="Low_temp-induced_all0457"/>
</dbReference>
<reference evidence="5" key="1">
    <citation type="journal article" date="2011" name="MBio">
        <title>Novel metabolic attributes of the genus Cyanothece, comprising a group of unicellular nitrogen-fixing Cyanobacteria.</title>
        <authorList>
            <person name="Bandyopadhyay A."/>
            <person name="Elvitigala T."/>
            <person name="Welsh E."/>
            <person name="Stockel J."/>
            <person name="Liberton M."/>
            <person name="Min H."/>
            <person name="Sherman L.A."/>
            <person name="Pakrasi H.B."/>
        </authorList>
    </citation>
    <scope>NUCLEOTIDE SEQUENCE [LARGE SCALE GENOMIC DNA]</scope>
    <source>
        <strain evidence="5">PCC 7424</strain>
    </source>
</reference>
<dbReference type="eggNOG" id="COG3861">
    <property type="taxonomic scope" value="Bacteria"/>
</dbReference>
<dbReference type="Pfam" id="PF11181">
    <property type="entry name" value="YflT"/>
    <property type="match status" value="2"/>
</dbReference>